<evidence type="ECO:0000256" key="1">
    <source>
        <dbReference type="PROSITE-ProRule" id="PRU00169"/>
    </source>
</evidence>
<dbReference type="FunFam" id="3.40.50.2300:FF:000051">
    <property type="entry name" value="Two-component response regulator yehT"/>
    <property type="match status" value="1"/>
</dbReference>
<dbReference type="PROSITE" id="PS50930">
    <property type="entry name" value="HTH_LYTTR"/>
    <property type="match status" value="1"/>
</dbReference>
<evidence type="ECO:0000313" key="4">
    <source>
        <dbReference type="EMBL" id="TAI49159.1"/>
    </source>
</evidence>
<dbReference type="Pfam" id="PF04397">
    <property type="entry name" value="LytTR"/>
    <property type="match status" value="1"/>
</dbReference>
<dbReference type="InterPro" id="IPR007492">
    <property type="entry name" value="LytTR_DNA-bd_dom"/>
</dbReference>
<dbReference type="Pfam" id="PF00072">
    <property type="entry name" value="Response_reg"/>
    <property type="match status" value="1"/>
</dbReference>
<dbReference type="Gene3D" id="2.40.50.1020">
    <property type="entry name" value="LytTr DNA-binding domain"/>
    <property type="match status" value="1"/>
</dbReference>
<gene>
    <name evidence="4" type="ORF">EW142_05010</name>
</gene>
<keyword evidence="5" id="KW-1185">Reference proteome</keyword>
<accession>A0A4Q8QKW5</accession>
<dbReference type="PANTHER" id="PTHR37299:SF1">
    <property type="entry name" value="STAGE 0 SPORULATION PROTEIN A HOMOLOG"/>
    <property type="match status" value="1"/>
</dbReference>
<reference evidence="4 5" key="1">
    <citation type="submission" date="2019-02" db="EMBL/GenBank/DDBJ databases">
        <title>Draft genome sequence of Muricauda sp. 176CP4-71.</title>
        <authorList>
            <person name="Park J.-S."/>
        </authorList>
    </citation>
    <scope>NUCLEOTIDE SEQUENCE [LARGE SCALE GENOMIC DNA]</scope>
    <source>
        <strain evidence="4 5">176CP4-71</strain>
    </source>
</reference>
<dbReference type="RefSeq" id="WP_130610534.1">
    <property type="nucleotide sequence ID" value="NZ_SGIU01000001.1"/>
</dbReference>
<evidence type="ECO:0000259" key="2">
    <source>
        <dbReference type="PROSITE" id="PS50110"/>
    </source>
</evidence>
<dbReference type="SUPFAM" id="SSF52172">
    <property type="entry name" value="CheY-like"/>
    <property type="match status" value="1"/>
</dbReference>
<dbReference type="GO" id="GO:0000156">
    <property type="term" value="F:phosphorelay response regulator activity"/>
    <property type="evidence" value="ECO:0007669"/>
    <property type="project" value="InterPro"/>
</dbReference>
<dbReference type="Proteomes" id="UP000291981">
    <property type="component" value="Unassembled WGS sequence"/>
</dbReference>
<organism evidence="4 5">
    <name type="scientific">Flagellimonas allohymeniacidonis</name>
    <dbReference type="NCBI Taxonomy" id="2517819"/>
    <lineage>
        <taxon>Bacteria</taxon>
        <taxon>Pseudomonadati</taxon>
        <taxon>Bacteroidota</taxon>
        <taxon>Flavobacteriia</taxon>
        <taxon>Flavobacteriales</taxon>
        <taxon>Flavobacteriaceae</taxon>
        <taxon>Flagellimonas</taxon>
    </lineage>
</organism>
<dbReference type="InterPro" id="IPR046947">
    <property type="entry name" value="LytR-like"/>
</dbReference>
<name>A0A4Q8QKW5_9FLAO</name>
<dbReference type="Gene3D" id="3.40.50.2300">
    <property type="match status" value="1"/>
</dbReference>
<sequence>MIKCILVDDEPLARSLLEAHIAEIPYLQLLGSFKNAIEASDFLAKQTIDVIFLDIQMPKLTGLDFLSTISNPPKVIFTTAYREYALESYELEAVDYLLKPITFSRFLKAVNKLSDGVQTVSKGDTERQAADHLFVSSNKKQVKVVLHDISYIESLKDYIRIHLPNESLVIKEQLGKIIEQLPSYFIRIHRSYVVNSKKITAYTAQDVEIAKLEIPIGGKYKEYVFSYLKNSLKP</sequence>
<comment type="caution">
    <text evidence="4">The sequence shown here is derived from an EMBL/GenBank/DDBJ whole genome shotgun (WGS) entry which is preliminary data.</text>
</comment>
<feature type="domain" description="Response regulatory" evidence="2">
    <location>
        <begin position="3"/>
        <end position="114"/>
    </location>
</feature>
<protein>
    <submittedName>
        <fullName evidence="4">Response regulator transcription factor</fullName>
    </submittedName>
</protein>
<feature type="domain" description="HTH LytTR-type" evidence="3">
    <location>
        <begin position="133"/>
        <end position="199"/>
    </location>
</feature>
<dbReference type="PANTHER" id="PTHR37299">
    <property type="entry name" value="TRANSCRIPTIONAL REGULATOR-RELATED"/>
    <property type="match status" value="1"/>
</dbReference>
<dbReference type="GO" id="GO:0003677">
    <property type="term" value="F:DNA binding"/>
    <property type="evidence" value="ECO:0007669"/>
    <property type="project" value="InterPro"/>
</dbReference>
<feature type="modified residue" description="4-aspartylphosphate" evidence="1">
    <location>
        <position position="54"/>
    </location>
</feature>
<dbReference type="OrthoDB" id="2168082at2"/>
<keyword evidence="1" id="KW-0597">Phosphoprotein</keyword>
<dbReference type="SMART" id="SM00448">
    <property type="entry name" value="REC"/>
    <property type="match status" value="1"/>
</dbReference>
<dbReference type="SMART" id="SM00850">
    <property type="entry name" value="LytTR"/>
    <property type="match status" value="1"/>
</dbReference>
<dbReference type="InterPro" id="IPR001789">
    <property type="entry name" value="Sig_transdc_resp-reg_receiver"/>
</dbReference>
<dbReference type="EMBL" id="SGIU01000001">
    <property type="protein sequence ID" value="TAI49159.1"/>
    <property type="molecule type" value="Genomic_DNA"/>
</dbReference>
<dbReference type="InterPro" id="IPR011006">
    <property type="entry name" value="CheY-like_superfamily"/>
</dbReference>
<evidence type="ECO:0000259" key="3">
    <source>
        <dbReference type="PROSITE" id="PS50930"/>
    </source>
</evidence>
<dbReference type="PROSITE" id="PS50110">
    <property type="entry name" value="RESPONSE_REGULATORY"/>
    <property type="match status" value="1"/>
</dbReference>
<dbReference type="AlphaFoldDB" id="A0A4Q8QKW5"/>
<evidence type="ECO:0000313" key="5">
    <source>
        <dbReference type="Proteomes" id="UP000291981"/>
    </source>
</evidence>
<proteinExistence type="predicted"/>